<dbReference type="InterPro" id="IPR046335">
    <property type="entry name" value="LacI/GalR-like_sensor"/>
</dbReference>
<evidence type="ECO:0000259" key="4">
    <source>
        <dbReference type="PROSITE" id="PS50932"/>
    </source>
</evidence>
<dbReference type="CDD" id="cd01392">
    <property type="entry name" value="HTH_LacI"/>
    <property type="match status" value="1"/>
</dbReference>
<dbReference type="SMART" id="SM00354">
    <property type="entry name" value="HTH_LACI"/>
    <property type="match status" value="1"/>
</dbReference>
<dbReference type="Gene3D" id="3.40.50.2300">
    <property type="match status" value="2"/>
</dbReference>
<dbReference type="Pfam" id="PF13377">
    <property type="entry name" value="Peripla_BP_3"/>
    <property type="match status" value="1"/>
</dbReference>
<evidence type="ECO:0000256" key="2">
    <source>
        <dbReference type="ARBA" id="ARBA00023125"/>
    </source>
</evidence>
<feature type="domain" description="HTH lacI-type" evidence="4">
    <location>
        <begin position="31"/>
        <end position="85"/>
    </location>
</feature>
<keyword evidence="1" id="KW-0805">Transcription regulation</keyword>
<dbReference type="PROSITE" id="PS50932">
    <property type="entry name" value="HTH_LACI_2"/>
    <property type="match status" value="1"/>
</dbReference>
<accession>A0A917E279</accession>
<evidence type="ECO:0000256" key="3">
    <source>
        <dbReference type="ARBA" id="ARBA00023163"/>
    </source>
</evidence>
<keyword evidence="3" id="KW-0804">Transcription</keyword>
<dbReference type="GO" id="GO:0003700">
    <property type="term" value="F:DNA-binding transcription factor activity"/>
    <property type="evidence" value="ECO:0007669"/>
    <property type="project" value="TreeGrafter"/>
</dbReference>
<dbReference type="AlphaFoldDB" id="A0A917E279"/>
<reference evidence="5" key="1">
    <citation type="journal article" date="2014" name="Int. J. Syst. Evol. Microbiol.">
        <title>Complete genome sequence of Corynebacterium casei LMG S-19264T (=DSM 44701T), isolated from a smear-ripened cheese.</title>
        <authorList>
            <consortium name="US DOE Joint Genome Institute (JGI-PGF)"/>
            <person name="Walter F."/>
            <person name="Albersmeier A."/>
            <person name="Kalinowski J."/>
            <person name="Ruckert C."/>
        </authorList>
    </citation>
    <scope>NUCLEOTIDE SEQUENCE</scope>
    <source>
        <strain evidence="5">CGMCC 1.15367</strain>
    </source>
</reference>
<dbReference type="GO" id="GO:0000976">
    <property type="term" value="F:transcription cis-regulatory region binding"/>
    <property type="evidence" value="ECO:0007669"/>
    <property type="project" value="TreeGrafter"/>
</dbReference>
<proteinExistence type="predicted"/>
<dbReference type="SUPFAM" id="SSF47413">
    <property type="entry name" value="lambda repressor-like DNA-binding domains"/>
    <property type="match status" value="1"/>
</dbReference>
<keyword evidence="6" id="KW-1185">Reference proteome</keyword>
<dbReference type="PANTHER" id="PTHR30146:SF138">
    <property type="entry name" value="TRANSCRIPTIONAL REGULATORY PROTEIN"/>
    <property type="match status" value="1"/>
</dbReference>
<dbReference type="Gene3D" id="1.10.260.40">
    <property type="entry name" value="lambda repressor-like DNA-binding domains"/>
    <property type="match status" value="1"/>
</dbReference>
<dbReference type="PANTHER" id="PTHR30146">
    <property type="entry name" value="LACI-RELATED TRANSCRIPTIONAL REPRESSOR"/>
    <property type="match status" value="1"/>
</dbReference>
<gene>
    <name evidence="5" type="ORF">GCM10011390_12920</name>
</gene>
<sequence length="362" mass="38299">MLIGFEIDYKTLPYSRRERNLVTQTTNGRGPKIRDVALHAGVSTATVSRALTDPASVRPALRDKVLEAVKALGYTPNAAARSLRAGRTRTILVVTRKRWSAPFFSEVLNGIDTTLARAGHAMILGNFDAGDRREEEIIDMMFSGHIDGAIILSGIAADTGTRSMLDAGLPIVSISAAVAGTLAIVTDEGESIVRLADHLLDGGHRRFLYLAGPLGNYNETVRWAALRAHLAGRADATLARIEGDYTMPAGIAAAKDFLAMAERPSAVVACNDEMAIGFMKTVRAAGVAVPGAVSVAGFDGIEFADYCEPTLTTIRQPRFELGAAGAETLLKMLAGTMALADGPVRLVNRLRLADSTAPLGAG</sequence>
<reference evidence="5" key="2">
    <citation type="submission" date="2020-09" db="EMBL/GenBank/DDBJ databases">
        <authorList>
            <person name="Sun Q."/>
            <person name="Zhou Y."/>
        </authorList>
    </citation>
    <scope>NUCLEOTIDE SEQUENCE</scope>
    <source>
        <strain evidence="5">CGMCC 1.15367</strain>
    </source>
</reference>
<dbReference type="InterPro" id="IPR010982">
    <property type="entry name" value="Lambda_DNA-bd_dom_sf"/>
</dbReference>
<evidence type="ECO:0000313" key="6">
    <source>
        <dbReference type="Proteomes" id="UP000644699"/>
    </source>
</evidence>
<evidence type="ECO:0000313" key="5">
    <source>
        <dbReference type="EMBL" id="GGD95571.1"/>
    </source>
</evidence>
<dbReference type="EMBL" id="BMIQ01000002">
    <property type="protein sequence ID" value="GGD95571.1"/>
    <property type="molecule type" value="Genomic_DNA"/>
</dbReference>
<dbReference type="Proteomes" id="UP000644699">
    <property type="component" value="Unassembled WGS sequence"/>
</dbReference>
<protein>
    <submittedName>
        <fullName evidence="5">LacI family transcriptional regulator</fullName>
    </submittedName>
</protein>
<dbReference type="SUPFAM" id="SSF53822">
    <property type="entry name" value="Periplasmic binding protein-like I"/>
    <property type="match status" value="1"/>
</dbReference>
<keyword evidence="2" id="KW-0238">DNA-binding</keyword>
<comment type="caution">
    <text evidence="5">The sequence shown here is derived from an EMBL/GenBank/DDBJ whole genome shotgun (WGS) entry which is preliminary data.</text>
</comment>
<name>A0A917E279_9HYPH</name>
<dbReference type="InterPro" id="IPR028082">
    <property type="entry name" value="Peripla_BP_I"/>
</dbReference>
<dbReference type="PROSITE" id="PS00356">
    <property type="entry name" value="HTH_LACI_1"/>
    <property type="match status" value="1"/>
</dbReference>
<organism evidence="5 6">
    <name type="scientific">Aureimonas endophytica</name>
    <dbReference type="NCBI Taxonomy" id="2027858"/>
    <lineage>
        <taxon>Bacteria</taxon>
        <taxon>Pseudomonadati</taxon>
        <taxon>Pseudomonadota</taxon>
        <taxon>Alphaproteobacteria</taxon>
        <taxon>Hyphomicrobiales</taxon>
        <taxon>Aurantimonadaceae</taxon>
        <taxon>Aureimonas</taxon>
    </lineage>
</organism>
<evidence type="ECO:0000256" key="1">
    <source>
        <dbReference type="ARBA" id="ARBA00023015"/>
    </source>
</evidence>
<dbReference type="InterPro" id="IPR000843">
    <property type="entry name" value="HTH_LacI"/>
</dbReference>
<dbReference type="Pfam" id="PF00356">
    <property type="entry name" value="LacI"/>
    <property type="match status" value="1"/>
</dbReference>